<dbReference type="InterPro" id="IPR000182">
    <property type="entry name" value="GNAT_dom"/>
</dbReference>
<dbReference type="AlphaFoldDB" id="A0A2A4Z3Y1"/>
<dbReference type="CDD" id="cd04301">
    <property type="entry name" value="NAT_SF"/>
    <property type="match status" value="1"/>
</dbReference>
<feature type="domain" description="N-acetyltransferase" evidence="1">
    <location>
        <begin position="127"/>
        <end position="186"/>
    </location>
</feature>
<dbReference type="Pfam" id="PF00583">
    <property type="entry name" value="Acetyltransf_1"/>
    <property type="match status" value="1"/>
</dbReference>
<evidence type="ECO:0000259" key="1">
    <source>
        <dbReference type="Pfam" id="PF00583"/>
    </source>
</evidence>
<evidence type="ECO:0000313" key="2">
    <source>
        <dbReference type="EMBL" id="PCJ01662.1"/>
    </source>
</evidence>
<dbReference type="GO" id="GO:0016747">
    <property type="term" value="F:acyltransferase activity, transferring groups other than amino-acyl groups"/>
    <property type="evidence" value="ECO:0007669"/>
    <property type="project" value="InterPro"/>
</dbReference>
<dbReference type="InterPro" id="IPR052523">
    <property type="entry name" value="Trichothecene_AcTrans"/>
</dbReference>
<protein>
    <submittedName>
        <fullName evidence="2">GNAT family N-acetyltransferase</fullName>
    </submittedName>
</protein>
<dbReference type="Gene3D" id="3.40.630.30">
    <property type="match status" value="1"/>
</dbReference>
<organism evidence="2">
    <name type="scientific">OCS116 cluster bacterium</name>
    <dbReference type="NCBI Taxonomy" id="2030921"/>
    <lineage>
        <taxon>Bacteria</taxon>
        <taxon>Pseudomonadati</taxon>
        <taxon>Pseudomonadota</taxon>
        <taxon>Alphaproteobacteria</taxon>
        <taxon>OCS116 cluster</taxon>
    </lineage>
</organism>
<reference key="1">
    <citation type="submission" date="2017-08" db="EMBL/GenBank/DDBJ databases">
        <title>A dynamic microbial community with high functional redundancy inhabits the cold, oxic subseafloor aquifer.</title>
        <authorList>
            <person name="Tully B.J."/>
            <person name="Wheat C.G."/>
            <person name="Glazer B.T."/>
            <person name="Huber J.A."/>
        </authorList>
    </citation>
    <scope>NUCLEOTIDE SEQUENCE [LARGE SCALE GENOMIC DNA]</scope>
</reference>
<reference evidence="2" key="2">
    <citation type="journal article" date="2018" name="ISME J.">
        <title>A dynamic microbial community with high functional redundancy inhabits the cold, oxic subseafloor aquifer.</title>
        <authorList>
            <person name="Tully B.J."/>
            <person name="Wheat C.G."/>
            <person name="Glazer B.T."/>
            <person name="Huber J.A."/>
        </authorList>
    </citation>
    <scope>NUCLEOTIDE SEQUENCE</scope>
    <source>
        <strain evidence="2">NORP83</strain>
    </source>
</reference>
<dbReference type="PANTHER" id="PTHR42791">
    <property type="entry name" value="GNAT FAMILY ACETYLTRANSFERASE"/>
    <property type="match status" value="1"/>
</dbReference>
<dbReference type="InterPro" id="IPR016181">
    <property type="entry name" value="Acyl_CoA_acyltransferase"/>
</dbReference>
<comment type="caution">
    <text evidence="2">The sequence shown here is derived from an EMBL/GenBank/DDBJ whole genome shotgun (WGS) entry which is preliminary data.</text>
</comment>
<dbReference type="EMBL" id="NVUS01000007">
    <property type="protein sequence ID" value="PCJ01662.1"/>
    <property type="molecule type" value="Genomic_DNA"/>
</dbReference>
<dbReference type="PANTHER" id="PTHR42791:SF1">
    <property type="entry name" value="N-ACETYLTRANSFERASE DOMAIN-CONTAINING PROTEIN"/>
    <property type="match status" value="1"/>
</dbReference>
<keyword evidence="2" id="KW-0808">Transferase</keyword>
<proteinExistence type="predicted"/>
<name>A0A2A4Z3Y1_9PROT</name>
<dbReference type="SUPFAM" id="SSF55729">
    <property type="entry name" value="Acyl-CoA N-acyltransferases (Nat)"/>
    <property type="match status" value="1"/>
</dbReference>
<sequence length="206" mass="23397">MVDLHIHAINKNEKPQFVTLMYGAFKHDPLFIQAFGQPNQQEKTAKKFLSALFDMNVMLGNQPLGIYKANNLMGCMLLEKPIGNKFENFYRMMAAIIKFIPTMLSMKGSTAKFLNDYMKKTRDAAPNHNHHYLAMIGILSTAQGQGLGRKLMQHAIQQCNQDPNSSGIALDTENETNIAIYKKWNFALKQQVDVSNIVAYCMFRSK</sequence>
<accession>A0A2A4Z3Y1</accession>
<gene>
    <name evidence="2" type="ORF">COB13_07320</name>
</gene>